<dbReference type="EMBL" id="BGPR01024239">
    <property type="protein sequence ID" value="GBN92151.1"/>
    <property type="molecule type" value="Genomic_DNA"/>
</dbReference>
<proteinExistence type="predicted"/>
<organism evidence="1 2">
    <name type="scientific">Araneus ventricosus</name>
    <name type="common">Orbweaver spider</name>
    <name type="synonym">Epeira ventricosa</name>
    <dbReference type="NCBI Taxonomy" id="182803"/>
    <lineage>
        <taxon>Eukaryota</taxon>
        <taxon>Metazoa</taxon>
        <taxon>Ecdysozoa</taxon>
        <taxon>Arthropoda</taxon>
        <taxon>Chelicerata</taxon>
        <taxon>Arachnida</taxon>
        <taxon>Araneae</taxon>
        <taxon>Araneomorphae</taxon>
        <taxon>Entelegynae</taxon>
        <taxon>Araneoidea</taxon>
        <taxon>Araneidae</taxon>
        <taxon>Araneus</taxon>
    </lineage>
</organism>
<reference evidence="1 2" key="1">
    <citation type="journal article" date="2019" name="Sci. Rep.">
        <title>Orb-weaving spider Araneus ventricosus genome elucidates the spidroin gene catalogue.</title>
        <authorList>
            <person name="Kono N."/>
            <person name="Nakamura H."/>
            <person name="Ohtoshi R."/>
            <person name="Moran D.A.P."/>
            <person name="Shinohara A."/>
            <person name="Yoshida Y."/>
            <person name="Fujiwara M."/>
            <person name="Mori M."/>
            <person name="Tomita M."/>
            <person name="Arakawa K."/>
        </authorList>
    </citation>
    <scope>NUCLEOTIDE SEQUENCE [LARGE SCALE GENOMIC DNA]</scope>
</reference>
<keyword evidence="2" id="KW-1185">Reference proteome</keyword>
<protein>
    <submittedName>
        <fullName evidence="1">Uncharacterized protein</fullName>
    </submittedName>
</protein>
<sequence length="106" mass="11856">MKAAYSRKKLTVAASLSFVKKKLNIKYKAPNLKRNVLYFLLGHFQFAFSKASPPLAFPTFKGIRLFPQTNYPRKYTPSPLLKVEKALASSIPPPNTLCPTIGISNI</sequence>
<comment type="caution">
    <text evidence="1">The sequence shown here is derived from an EMBL/GenBank/DDBJ whole genome shotgun (WGS) entry which is preliminary data.</text>
</comment>
<evidence type="ECO:0000313" key="1">
    <source>
        <dbReference type="EMBL" id="GBN92151.1"/>
    </source>
</evidence>
<gene>
    <name evidence="1" type="ORF">AVEN_218291_1</name>
</gene>
<dbReference type="Proteomes" id="UP000499080">
    <property type="component" value="Unassembled WGS sequence"/>
</dbReference>
<dbReference type="AlphaFoldDB" id="A0A4Y2SW09"/>
<accession>A0A4Y2SW09</accession>
<evidence type="ECO:0000313" key="2">
    <source>
        <dbReference type="Proteomes" id="UP000499080"/>
    </source>
</evidence>
<name>A0A4Y2SW09_ARAVE</name>